<evidence type="ECO:0000256" key="11">
    <source>
        <dbReference type="ARBA" id="ARBA00048160"/>
    </source>
</evidence>
<gene>
    <name evidence="15" type="ORF">AB205_0095570</name>
</gene>
<dbReference type="Pfam" id="PF00349">
    <property type="entry name" value="Hexokinase_1"/>
    <property type="match status" value="2"/>
</dbReference>
<dbReference type="UniPathway" id="UPA00242"/>
<organism evidence="15 16">
    <name type="scientific">Aquarana catesbeiana</name>
    <name type="common">American bullfrog</name>
    <name type="synonym">Rana catesbeiana</name>
    <dbReference type="NCBI Taxonomy" id="8400"/>
    <lineage>
        <taxon>Eukaryota</taxon>
        <taxon>Metazoa</taxon>
        <taxon>Chordata</taxon>
        <taxon>Craniata</taxon>
        <taxon>Vertebrata</taxon>
        <taxon>Euteleostomi</taxon>
        <taxon>Amphibia</taxon>
        <taxon>Batrachia</taxon>
        <taxon>Anura</taxon>
        <taxon>Neobatrachia</taxon>
        <taxon>Ranoidea</taxon>
        <taxon>Ranidae</taxon>
        <taxon>Aquarana</taxon>
    </lineage>
</organism>
<keyword evidence="7 12" id="KW-0067">ATP-binding</keyword>
<dbReference type="OrthoDB" id="419537at2759"/>
<keyword evidence="8 12" id="KW-0324">Glycolysis</keyword>
<dbReference type="UniPathway" id="UPA00109">
    <property type="reaction ID" value="UER00180"/>
</dbReference>
<comment type="pathway">
    <text evidence="1">Carbohydrate degradation; glycolysis; D-glyceraldehyde 3-phosphate and glycerone phosphate from D-glucose: step 1/4.</text>
</comment>
<reference evidence="16" key="1">
    <citation type="journal article" date="2017" name="Nat. Commun.">
        <title>The North American bullfrog draft genome provides insight into hormonal regulation of long noncoding RNA.</title>
        <authorList>
            <person name="Hammond S.A."/>
            <person name="Warren R.L."/>
            <person name="Vandervalk B.P."/>
            <person name="Kucuk E."/>
            <person name="Khan H."/>
            <person name="Gibb E.A."/>
            <person name="Pandoh P."/>
            <person name="Kirk H."/>
            <person name="Zhao Y."/>
            <person name="Jones M."/>
            <person name="Mungall A.J."/>
            <person name="Coope R."/>
            <person name="Pleasance S."/>
            <person name="Moore R.A."/>
            <person name="Holt R.A."/>
            <person name="Round J.M."/>
            <person name="Ohora S."/>
            <person name="Walle B.V."/>
            <person name="Veldhoen N."/>
            <person name="Helbing C.C."/>
            <person name="Birol I."/>
        </authorList>
    </citation>
    <scope>NUCLEOTIDE SEQUENCE [LARGE SCALE GENOMIC DNA]</scope>
</reference>
<evidence type="ECO:0000256" key="9">
    <source>
        <dbReference type="ARBA" id="ARBA00044613"/>
    </source>
</evidence>
<evidence type="ECO:0000256" key="2">
    <source>
        <dbReference type="ARBA" id="ARBA00005028"/>
    </source>
</evidence>
<evidence type="ECO:0000256" key="3">
    <source>
        <dbReference type="ARBA" id="ARBA00009225"/>
    </source>
</evidence>
<comment type="pathway">
    <text evidence="2">Carbohydrate metabolism; hexose metabolism.</text>
</comment>
<evidence type="ECO:0000313" key="16">
    <source>
        <dbReference type="Proteomes" id="UP000228934"/>
    </source>
</evidence>
<dbReference type="InterPro" id="IPR043129">
    <property type="entry name" value="ATPase_NBD"/>
</dbReference>
<dbReference type="GO" id="GO:0004340">
    <property type="term" value="F:glucokinase activity"/>
    <property type="evidence" value="ECO:0007669"/>
    <property type="project" value="TreeGrafter"/>
</dbReference>
<evidence type="ECO:0000256" key="1">
    <source>
        <dbReference type="ARBA" id="ARBA00004888"/>
    </source>
</evidence>
<dbReference type="Gene3D" id="3.30.420.40">
    <property type="match status" value="1"/>
</dbReference>
<feature type="non-terminal residue" evidence="15">
    <location>
        <position position="1"/>
    </location>
</feature>
<dbReference type="GO" id="GO:0005829">
    <property type="term" value="C:cytosol"/>
    <property type="evidence" value="ECO:0007669"/>
    <property type="project" value="TreeGrafter"/>
</dbReference>
<evidence type="ECO:0000256" key="4">
    <source>
        <dbReference type="ARBA" id="ARBA00022679"/>
    </source>
</evidence>
<comment type="catalytic activity">
    <reaction evidence="10">
        <text>D-fructose + ATP = D-fructose 6-phosphate + ADP + H(+)</text>
        <dbReference type="Rhea" id="RHEA:16125"/>
        <dbReference type="ChEBI" id="CHEBI:15378"/>
        <dbReference type="ChEBI" id="CHEBI:30616"/>
        <dbReference type="ChEBI" id="CHEBI:37721"/>
        <dbReference type="ChEBI" id="CHEBI:61527"/>
        <dbReference type="ChEBI" id="CHEBI:456216"/>
        <dbReference type="EC" id="2.7.1.1"/>
    </reaction>
    <physiologicalReaction direction="left-to-right" evidence="10">
        <dbReference type="Rhea" id="RHEA:16126"/>
    </physiologicalReaction>
</comment>
<dbReference type="FunFam" id="3.30.420.40:FF:000805">
    <property type="entry name" value="Hexokinase-2"/>
    <property type="match status" value="1"/>
</dbReference>
<feature type="domain" description="Hexokinase C-terminal" evidence="14">
    <location>
        <begin position="337"/>
        <end position="403"/>
    </location>
</feature>
<dbReference type="PRINTS" id="PR00475">
    <property type="entry name" value="HEXOKINASE"/>
</dbReference>
<keyword evidence="4 12" id="KW-0808">Transferase</keyword>
<evidence type="ECO:0000256" key="8">
    <source>
        <dbReference type="ARBA" id="ARBA00023152"/>
    </source>
</evidence>
<dbReference type="GO" id="GO:0005536">
    <property type="term" value="F:D-glucose binding"/>
    <property type="evidence" value="ECO:0007669"/>
    <property type="project" value="InterPro"/>
</dbReference>
<dbReference type="SUPFAM" id="SSF53067">
    <property type="entry name" value="Actin-like ATPase domain"/>
    <property type="match status" value="5"/>
</dbReference>
<dbReference type="GO" id="GO:0005739">
    <property type="term" value="C:mitochondrion"/>
    <property type="evidence" value="ECO:0007669"/>
    <property type="project" value="TreeGrafter"/>
</dbReference>
<dbReference type="PROSITE" id="PS51748">
    <property type="entry name" value="HEXOKINASE_2"/>
    <property type="match status" value="2"/>
</dbReference>
<dbReference type="InterPro" id="IPR022673">
    <property type="entry name" value="Hexokinase_C"/>
</dbReference>
<proteinExistence type="inferred from homology"/>
<keyword evidence="6 12" id="KW-0418">Kinase</keyword>
<sequence length="404" mass="44127">FRCSGVEGKDVVQLLKDAIQRRGDYKVDVIAIVNDTVGTMMSCGYKDHSCEVGFIVGTGTNVCYMEEMGNVEAVEGDEGTMCINIEWGGFGDDGTLNDIVTEYDSQVDQTSRVPGRQRFGEHLNETLEELAPGCQIKFLVSEDGSGKGTAIVTAVAQRLATQRKHINEILTPFLMSHEKLKVVQSRLHNEMEIGLHKQTQPGATVKMLPTYVRATPDGTEVGEFIALDLGGTNFRVLCVNVGLKNEGGVQMKSKTFTLPTEVIQGTGEGLFDHIVDCITEFQKENGLLGKKLPLGFTFSFPCKQTSLDQNHDFRVVALVNDTVGTMMSCGYDDTACEIGLIVGTGTNACYMEEMRNVEVLEGGEGRMCINMEWGAFGDNGCLDDIATSFDNDVDTFSINPGRQR</sequence>
<evidence type="ECO:0000259" key="13">
    <source>
        <dbReference type="Pfam" id="PF00349"/>
    </source>
</evidence>
<dbReference type="InterPro" id="IPR001312">
    <property type="entry name" value="Hexokinase"/>
</dbReference>
<dbReference type="GO" id="GO:0006006">
    <property type="term" value="P:glucose metabolic process"/>
    <property type="evidence" value="ECO:0007669"/>
    <property type="project" value="TreeGrafter"/>
</dbReference>
<dbReference type="PANTHER" id="PTHR19443">
    <property type="entry name" value="HEXOKINASE"/>
    <property type="match status" value="1"/>
</dbReference>
<dbReference type="AlphaFoldDB" id="A0A2G9PGZ0"/>
<evidence type="ECO:0000256" key="12">
    <source>
        <dbReference type="RuleBase" id="RU362007"/>
    </source>
</evidence>
<evidence type="ECO:0000259" key="14">
    <source>
        <dbReference type="Pfam" id="PF03727"/>
    </source>
</evidence>
<evidence type="ECO:0000256" key="5">
    <source>
        <dbReference type="ARBA" id="ARBA00022741"/>
    </source>
</evidence>
<dbReference type="GO" id="GO:0008865">
    <property type="term" value="F:fructokinase activity"/>
    <property type="evidence" value="ECO:0007669"/>
    <property type="project" value="TreeGrafter"/>
</dbReference>
<evidence type="ECO:0000256" key="6">
    <source>
        <dbReference type="ARBA" id="ARBA00022777"/>
    </source>
</evidence>
<evidence type="ECO:0000313" key="15">
    <source>
        <dbReference type="EMBL" id="PIO02597.1"/>
    </source>
</evidence>
<dbReference type="EMBL" id="KV922434">
    <property type="protein sequence ID" value="PIO02597.1"/>
    <property type="molecule type" value="Genomic_DNA"/>
</dbReference>
<dbReference type="GO" id="GO:0006096">
    <property type="term" value="P:glycolytic process"/>
    <property type="evidence" value="ECO:0007669"/>
    <property type="project" value="UniProtKB-UniPathway"/>
</dbReference>
<name>A0A2G9PGZ0_AQUCT</name>
<dbReference type="Pfam" id="PF03727">
    <property type="entry name" value="Hexokinase_2"/>
    <property type="match status" value="2"/>
</dbReference>
<dbReference type="Gene3D" id="3.40.367.20">
    <property type="match status" value="3"/>
</dbReference>
<dbReference type="Gene3D" id="1.10.287.1250">
    <property type="match status" value="1"/>
</dbReference>
<comment type="catalytic activity">
    <reaction evidence="9">
        <text>a D-hexose + ATP = a D-hexose 6-phosphate + ADP + H(+)</text>
        <dbReference type="Rhea" id="RHEA:22740"/>
        <dbReference type="ChEBI" id="CHEBI:4194"/>
        <dbReference type="ChEBI" id="CHEBI:15378"/>
        <dbReference type="ChEBI" id="CHEBI:30616"/>
        <dbReference type="ChEBI" id="CHEBI:229467"/>
        <dbReference type="ChEBI" id="CHEBI:456216"/>
        <dbReference type="EC" id="2.7.1.1"/>
    </reaction>
    <physiologicalReaction direction="left-to-right" evidence="9">
        <dbReference type="Rhea" id="RHEA:22741"/>
    </physiologicalReaction>
</comment>
<feature type="domain" description="Hexokinase C-terminal" evidence="14">
    <location>
        <begin position="52"/>
        <end position="119"/>
    </location>
</feature>
<dbReference type="EC" id="2.7.1.-" evidence="12"/>
<keyword evidence="5 12" id="KW-0547">Nucleotide-binding</keyword>
<feature type="domain" description="Hexokinase N-terminal" evidence="13">
    <location>
        <begin position="1"/>
        <end position="45"/>
    </location>
</feature>
<evidence type="ECO:0000256" key="10">
    <source>
        <dbReference type="ARBA" id="ARBA00047905"/>
    </source>
</evidence>
<dbReference type="InterPro" id="IPR022672">
    <property type="entry name" value="Hexokinase_N"/>
</dbReference>
<feature type="domain" description="Hexokinase N-terminal" evidence="13">
    <location>
        <begin position="166"/>
        <end position="309"/>
    </location>
</feature>
<keyword evidence="16" id="KW-1185">Reference proteome</keyword>
<protein>
    <recommendedName>
        <fullName evidence="12">Phosphotransferase</fullName>
        <ecNumber evidence="12">2.7.1.-</ecNumber>
    </recommendedName>
</protein>
<evidence type="ECO:0000256" key="7">
    <source>
        <dbReference type="ARBA" id="ARBA00022840"/>
    </source>
</evidence>
<dbReference type="GO" id="GO:0005524">
    <property type="term" value="F:ATP binding"/>
    <property type="evidence" value="ECO:0007669"/>
    <property type="project" value="UniProtKB-UniRule"/>
</dbReference>
<accession>A0A2G9PGZ0</accession>
<comment type="catalytic activity">
    <reaction evidence="11">
        <text>D-glucose + ATP = D-glucose 6-phosphate + ADP + H(+)</text>
        <dbReference type="Rhea" id="RHEA:17825"/>
        <dbReference type="ChEBI" id="CHEBI:4167"/>
        <dbReference type="ChEBI" id="CHEBI:15378"/>
        <dbReference type="ChEBI" id="CHEBI:30616"/>
        <dbReference type="ChEBI" id="CHEBI:61548"/>
        <dbReference type="ChEBI" id="CHEBI:456216"/>
        <dbReference type="EC" id="2.7.1.1"/>
    </reaction>
    <physiologicalReaction direction="left-to-right" evidence="11">
        <dbReference type="Rhea" id="RHEA:17826"/>
    </physiologicalReaction>
</comment>
<dbReference type="Proteomes" id="UP000228934">
    <property type="component" value="Unassembled WGS sequence"/>
</dbReference>
<dbReference type="GO" id="GO:0001678">
    <property type="term" value="P:intracellular glucose homeostasis"/>
    <property type="evidence" value="ECO:0007669"/>
    <property type="project" value="InterPro"/>
</dbReference>
<dbReference type="PANTHER" id="PTHR19443:SF86">
    <property type="entry name" value="HEXOKINASE"/>
    <property type="match status" value="1"/>
</dbReference>
<comment type="similarity">
    <text evidence="3 12">Belongs to the hexokinase family.</text>
</comment>